<dbReference type="AlphaFoldDB" id="A0ABD0K5C8"/>
<accession>A0ABD0K5C8</accession>
<organism evidence="1 2">
    <name type="scientific">Batillaria attramentaria</name>
    <dbReference type="NCBI Taxonomy" id="370345"/>
    <lineage>
        <taxon>Eukaryota</taxon>
        <taxon>Metazoa</taxon>
        <taxon>Spiralia</taxon>
        <taxon>Lophotrochozoa</taxon>
        <taxon>Mollusca</taxon>
        <taxon>Gastropoda</taxon>
        <taxon>Caenogastropoda</taxon>
        <taxon>Sorbeoconcha</taxon>
        <taxon>Cerithioidea</taxon>
        <taxon>Batillariidae</taxon>
        <taxon>Batillaria</taxon>
    </lineage>
</organism>
<gene>
    <name evidence="1" type="ORF">BaRGS_00026719</name>
</gene>
<dbReference type="EMBL" id="JACVVK020000252">
    <property type="protein sequence ID" value="KAK7482027.1"/>
    <property type="molecule type" value="Genomic_DNA"/>
</dbReference>
<comment type="caution">
    <text evidence="1">The sequence shown here is derived from an EMBL/GenBank/DDBJ whole genome shotgun (WGS) entry which is preliminary data.</text>
</comment>
<name>A0ABD0K5C8_9CAEN</name>
<keyword evidence="2" id="KW-1185">Reference proteome</keyword>
<dbReference type="Proteomes" id="UP001519460">
    <property type="component" value="Unassembled WGS sequence"/>
</dbReference>
<proteinExistence type="predicted"/>
<evidence type="ECO:0000313" key="1">
    <source>
        <dbReference type="EMBL" id="KAK7482027.1"/>
    </source>
</evidence>
<protein>
    <submittedName>
        <fullName evidence="1">Uncharacterized protein</fullName>
    </submittedName>
</protein>
<sequence>MRTDRTKHNNRCRSSIKRVPRRRTAGPVTRTWSVSAYGVRASGCHWLLADRCPVPVSAETFDEVQASRPCQGKRSIFAHASFVLFAPPVAGTADVQVGCCEFEFATSAP</sequence>
<reference evidence="1 2" key="1">
    <citation type="journal article" date="2023" name="Sci. Data">
        <title>Genome assembly of the Korean intertidal mud-creeper Batillaria attramentaria.</title>
        <authorList>
            <person name="Patra A.K."/>
            <person name="Ho P.T."/>
            <person name="Jun S."/>
            <person name="Lee S.J."/>
            <person name="Kim Y."/>
            <person name="Won Y.J."/>
        </authorList>
    </citation>
    <scope>NUCLEOTIDE SEQUENCE [LARGE SCALE GENOMIC DNA]</scope>
    <source>
        <strain evidence="1">Wonlab-2016</strain>
    </source>
</reference>
<evidence type="ECO:0000313" key="2">
    <source>
        <dbReference type="Proteomes" id="UP001519460"/>
    </source>
</evidence>